<dbReference type="OrthoDB" id="9182628at2"/>
<dbReference type="InterPro" id="IPR008490">
    <property type="entry name" value="Transposase_InsH_N"/>
</dbReference>
<proteinExistence type="predicted"/>
<name>A0A433KGA9_9GAMM</name>
<accession>A0A433KGA9</accession>
<reference evidence="2 3" key="1">
    <citation type="submission" date="2018-12" db="EMBL/GenBank/DDBJ databases">
        <title>three novel Halomonas strain isolated from plants.</title>
        <authorList>
            <person name="Sun C."/>
        </authorList>
    </citation>
    <scope>NUCLEOTIDE SEQUENCE [LARGE SCALE GENOMIC DNA]</scope>
    <source>
        <strain evidence="2 3">DSM 19434</strain>
    </source>
</reference>
<evidence type="ECO:0000259" key="1">
    <source>
        <dbReference type="Pfam" id="PF05598"/>
    </source>
</evidence>
<dbReference type="Proteomes" id="UP000287336">
    <property type="component" value="Unassembled WGS sequence"/>
</dbReference>
<protein>
    <submittedName>
        <fullName evidence="2">Transposase</fullName>
    </submittedName>
</protein>
<sequence>MPFAVADILDAQDWQSFEAQYASTGRALYAPRSMMGLILHGVMQGISSLRGIEHLARVDVACMWVTGGITPDHANIGRFIARHEHQLTHGFFEAVTRTVLHRMGSKSDRLAGDGTVIEAACSHYRHLKAEAVNAWVQQAEQEVEKAVTHNNAPAEQAAHKLEQAHHC</sequence>
<keyword evidence="3" id="KW-1185">Reference proteome</keyword>
<evidence type="ECO:0000313" key="2">
    <source>
        <dbReference type="EMBL" id="RUR27829.1"/>
    </source>
</evidence>
<dbReference type="RefSeq" id="WP_126948646.1">
    <property type="nucleotide sequence ID" value="NZ_RZHG01000027.1"/>
</dbReference>
<dbReference type="Pfam" id="PF05598">
    <property type="entry name" value="DUF772"/>
    <property type="match status" value="1"/>
</dbReference>
<dbReference type="PANTHER" id="PTHR33408">
    <property type="entry name" value="TRANSPOSASE"/>
    <property type="match status" value="1"/>
</dbReference>
<gene>
    <name evidence="2" type="ORF">ELY33_14645</name>
</gene>
<comment type="caution">
    <text evidence="2">The sequence shown here is derived from an EMBL/GenBank/DDBJ whole genome shotgun (WGS) entry which is preliminary data.</text>
</comment>
<dbReference type="EMBL" id="RZHG01000027">
    <property type="protein sequence ID" value="RUR27829.1"/>
    <property type="molecule type" value="Genomic_DNA"/>
</dbReference>
<evidence type="ECO:0000313" key="3">
    <source>
        <dbReference type="Proteomes" id="UP000287336"/>
    </source>
</evidence>
<dbReference type="AlphaFoldDB" id="A0A433KGA9"/>
<feature type="domain" description="Transposase InsH N-terminal" evidence="1">
    <location>
        <begin position="12"/>
        <end position="82"/>
    </location>
</feature>
<organism evidence="2 3">
    <name type="scientific">Vreelandella andesensis</name>
    <dbReference type="NCBI Taxonomy" id="447567"/>
    <lineage>
        <taxon>Bacteria</taxon>
        <taxon>Pseudomonadati</taxon>
        <taxon>Pseudomonadota</taxon>
        <taxon>Gammaproteobacteria</taxon>
        <taxon>Oceanospirillales</taxon>
        <taxon>Halomonadaceae</taxon>
        <taxon>Vreelandella</taxon>
    </lineage>
</organism>